<sequence>MQFTTNTTKTTYRRKYWINSLLHMGSFREDGFLLKLDYEYRFNKNTLEFNLLNYSAIFHISNYKRIN</sequence>
<gene>
    <name evidence="1" type="ORF">ACFSUS_24615</name>
</gene>
<evidence type="ECO:0008006" key="3">
    <source>
        <dbReference type="Google" id="ProtNLM"/>
    </source>
</evidence>
<evidence type="ECO:0000313" key="1">
    <source>
        <dbReference type="EMBL" id="MFD2573842.1"/>
    </source>
</evidence>
<dbReference type="Proteomes" id="UP001597469">
    <property type="component" value="Unassembled WGS sequence"/>
</dbReference>
<dbReference type="EMBL" id="JBHULN010000021">
    <property type="protein sequence ID" value="MFD2573842.1"/>
    <property type="molecule type" value="Genomic_DNA"/>
</dbReference>
<evidence type="ECO:0000313" key="2">
    <source>
        <dbReference type="Proteomes" id="UP001597469"/>
    </source>
</evidence>
<accession>A0ABW5MBT4</accession>
<protein>
    <recommendedName>
        <fullName evidence="3">DUF2490 domain-containing protein</fullName>
    </recommendedName>
</protein>
<name>A0ABW5MBT4_9BACT</name>
<comment type="caution">
    <text evidence="1">The sequence shown here is derived from an EMBL/GenBank/DDBJ whole genome shotgun (WGS) entry which is preliminary data.</text>
</comment>
<proteinExistence type="predicted"/>
<organism evidence="1 2">
    <name type="scientific">Spirosoma soli</name>
    <dbReference type="NCBI Taxonomy" id="1770529"/>
    <lineage>
        <taxon>Bacteria</taxon>
        <taxon>Pseudomonadati</taxon>
        <taxon>Bacteroidota</taxon>
        <taxon>Cytophagia</taxon>
        <taxon>Cytophagales</taxon>
        <taxon>Cytophagaceae</taxon>
        <taxon>Spirosoma</taxon>
    </lineage>
</organism>
<reference evidence="2" key="1">
    <citation type="journal article" date="2019" name="Int. J. Syst. Evol. Microbiol.">
        <title>The Global Catalogue of Microorganisms (GCM) 10K type strain sequencing project: providing services to taxonomists for standard genome sequencing and annotation.</title>
        <authorList>
            <consortium name="The Broad Institute Genomics Platform"/>
            <consortium name="The Broad Institute Genome Sequencing Center for Infectious Disease"/>
            <person name="Wu L."/>
            <person name="Ma J."/>
        </authorList>
    </citation>
    <scope>NUCLEOTIDE SEQUENCE [LARGE SCALE GENOMIC DNA]</scope>
    <source>
        <strain evidence="2">KCTC 42805</strain>
    </source>
</reference>
<keyword evidence="2" id="KW-1185">Reference proteome</keyword>
<dbReference type="RefSeq" id="WP_381526916.1">
    <property type="nucleotide sequence ID" value="NZ_JBHULN010000021.1"/>
</dbReference>